<dbReference type="Gramene" id="OMO97261">
    <property type="protein sequence ID" value="OMO97261"/>
    <property type="gene ID" value="CCACVL1_04617"/>
</dbReference>
<name>A0A1R3JR91_COCAP</name>
<evidence type="ECO:0000313" key="2">
    <source>
        <dbReference type="Proteomes" id="UP000188268"/>
    </source>
</evidence>
<gene>
    <name evidence="1" type="ORF">CCACVL1_04617</name>
</gene>
<dbReference type="EMBL" id="AWWV01007234">
    <property type="protein sequence ID" value="OMO97261.1"/>
    <property type="molecule type" value="Genomic_DNA"/>
</dbReference>
<protein>
    <submittedName>
        <fullName evidence="1">Uncharacterized protein</fullName>
    </submittedName>
</protein>
<comment type="caution">
    <text evidence="1">The sequence shown here is derived from an EMBL/GenBank/DDBJ whole genome shotgun (WGS) entry which is preliminary data.</text>
</comment>
<dbReference type="Proteomes" id="UP000188268">
    <property type="component" value="Unassembled WGS sequence"/>
</dbReference>
<evidence type="ECO:0000313" key="1">
    <source>
        <dbReference type="EMBL" id="OMO97261.1"/>
    </source>
</evidence>
<reference evidence="1 2" key="1">
    <citation type="submission" date="2013-09" db="EMBL/GenBank/DDBJ databases">
        <title>Corchorus capsularis genome sequencing.</title>
        <authorList>
            <person name="Alam M."/>
            <person name="Haque M.S."/>
            <person name="Islam M.S."/>
            <person name="Emdad E.M."/>
            <person name="Islam M.M."/>
            <person name="Ahmed B."/>
            <person name="Halim A."/>
            <person name="Hossen Q.M.M."/>
            <person name="Hossain M.Z."/>
            <person name="Ahmed R."/>
            <person name="Khan M.M."/>
            <person name="Islam R."/>
            <person name="Rashid M.M."/>
            <person name="Khan S.A."/>
            <person name="Rahman M.S."/>
            <person name="Alam M."/>
        </authorList>
    </citation>
    <scope>NUCLEOTIDE SEQUENCE [LARGE SCALE GENOMIC DNA]</scope>
    <source>
        <strain evidence="2">cv. CVL-1</strain>
        <tissue evidence="1">Whole seedling</tissue>
    </source>
</reference>
<accession>A0A1R3JR91</accession>
<organism evidence="1 2">
    <name type="scientific">Corchorus capsularis</name>
    <name type="common">Jute</name>
    <dbReference type="NCBI Taxonomy" id="210143"/>
    <lineage>
        <taxon>Eukaryota</taxon>
        <taxon>Viridiplantae</taxon>
        <taxon>Streptophyta</taxon>
        <taxon>Embryophyta</taxon>
        <taxon>Tracheophyta</taxon>
        <taxon>Spermatophyta</taxon>
        <taxon>Magnoliopsida</taxon>
        <taxon>eudicotyledons</taxon>
        <taxon>Gunneridae</taxon>
        <taxon>Pentapetalae</taxon>
        <taxon>rosids</taxon>
        <taxon>malvids</taxon>
        <taxon>Malvales</taxon>
        <taxon>Malvaceae</taxon>
        <taxon>Grewioideae</taxon>
        <taxon>Apeibeae</taxon>
        <taxon>Corchorus</taxon>
    </lineage>
</organism>
<sequence length="82" mass="9549">MDGKYHYNSSLHVHVALFVREVGNRKKRLWKETKKNRNALTIALIFLIDLKNSQQTITFNDPLRIPSFRANWSPARIAKISA</sequence>
<keyword evidence="2" id="KW-1185">Reference proteome</keyword>
<dbReference type="AlphaFoldDB" id="A0A1R3JR91"/>
<proteinExistence type="predicted"/>